<name>A0ABY0VAA4_9ACTO</name>
<evidence type="ECO:0000256" key="2">
    <source>
        <dbReference type="ARBA" id="ARBA00007401"/>
    </source>
</evidence>
<evidence type="ECO:0000256" key="4">
    <source>
        <dbReference type="ARBA" id="ARBA00013303"/>
    </source>
</evidence>
<dbReference type="InterPro" id="IPR013783">
    <property type="entry name" value="Ig-like_fold"/>
</dbReference>
<evidence type="ECO:0000259" key="9">
    <source>
        <dbReference type="SMART" id="SM01038"/>
    </source>
</evidence>
<evidence type="ECO:0000256" key="8">
    <source>
        <dbReference type="RuleBase" id="RU361154"/>
    </source>
</evidence>
<dbReference type="Proteomes" id="UP000198976">
    <property type="component" value="Chromosome I"/>
</dbReference>
<dbReference type="InterPro" id="IPR006104">
    <property type="entry name" value="Glyco_hydro_2_N"/>
</dbReference>
<dbReference type="RefSeq" id="WP_257590308.1">
    <property type="nucleotide sequence ID" value="NZ_LT629792.1"/>
</dbReference>
<dbReference type="Pfam" id="PF16353">
    <property type="entry name" value="LacZ_4"/>
    <property type="match status" value="1"/>
</dbReference>
<comment type="catalytic activity">
    <reaction evidence="1 8">
        <text>Hydrolysis of terminal non-reducing beta-D-galactose residues in beta-D-galactosides.</text>
        <dbReference type="EC" id="3.2.1.23"/>
    </reaction>
</comment>
<dbReference type="InterPro" id="IPR017853">
    <property type="entry name" value="GH"/>
</dbReference>
<organism evidence="10 11">
    <name type="scientific">Schaalia radingae</name>
    <dbReference type="NCBI Taxonomy" id="131110"/>
    <lineage>
        <taxon>Bacteria</taxon>
        <taxon>Bacillati</taxon>
        <taxon>Actinomycetota</taxon>
        <taxon>Actinomycetes</taxon>
        <taxon>Actinomycetales</taxon>
        <taxon>Actinomycetaceae</taxon>
        <taxon>Schaalia</taxon>
    </lineage>
</organism>
<dbReference type="InterPro" id="IPR006103">
    <property type="entry name" value="Glyco_hydro_2_cat"/>
</dbReference>
<dbReference type="SMART" id="SM01038">
    <property type="entry name" value="Bgal_small_N"/>
    <property type="match status" value="1"/>
</dbReference>
<keyword evidence="5 8" id="KW-0378">Hydrolase</keyword>
<reference evidence="10 11" key="1">
    <citation type="submission" date="2016-10" db="EMBL/GenBank/DDBJ databases">
        <authorList>
            <person name="Varghese N."/>
            <person name="Submissions S."/>
        </authorList>
    </citation>
    <scope>NUCLEOTIDE SEQUENCE [LARGE SCALE GENOMIC DNA]</scope>
    <source>
        <strain evidence="10 11">DSM 9169</strain>
    </source>
</reference>
<dbReference type="Gene3D" id="2.70.98.10">
    <property type="match status" value="1"/>
</dbReference>
<gene>
    <name evidence="10" type="ORF">SAMN04489714_1719</name>
</gene>
<dbReference type="Pfam" id="PF02836">
    <property type="entry name" value="Glyco_hydro_2_C"/>
    <property type="match status" value="1"/>
</dbReference>
<dbReference type="InterPro" id="IPR004199">
    <property type="entry name" value="B-gal_small/dom_5"/>
</dbReference>
<dbReference type="InterPro" id="IPR008979">
    <property type="entry name" value="Galactose-bd-like_sf"/>
</dbReference>
<dbReference type="Gene3D" id="2.60.120.260">
    <property type="entry name" value="Galactose-binding domain-like"/>
    <property type="match status" value="1"/>
</dbReference>
<dbReference type="PANTHER" id="PTHR46323">
    <property type="entry name" value="BETA-GALACTOSIDASE"/>
    <property type="match status" value="1"/>
</dbReference>
<dbReference type="PANTHER" id="PTHR46323:SF2">
    <property type="entry name" value="BETA-GALACTOSIDASE"/>
    <property type="match status" value="1"/>
</dbReference>
<keyword evidence="11" id="KW-1185">Reference proteome</keyword>
<evidence type="ECO:0000256" key="6">
    <source>
        <dbReference type="ARBA" id="ARBA00023295"/>
    </source>
</evidence>
<evidence type="ECO:0000256" key="1">
    <source>
        <dbReference type="ARBA" id="ARBA00001412"/>
    </source>
</evidence>
<dbReference type="SUPFAM" id="SSF49303">
    <property type="entry name" value="beta-Galactosidase/glucuronidase domain"/>
    <property type="match status" value="2"/>
</dbReference>
<dbReference type="InterPro" id="IPR006101">
    <property type="entry name" value="Glyco_hydro_2"/>
</dbReference>
<evidence type="ECO:0000256" key="3">
    <source>
        <dbReference type="ARBA" id="ARBA00012756"/>
    </source>
</evidence>
<feature type="domain" description="Beta galactosidase small chain/" evidence="9">
    <location>
        <begin position="722"/>
        <end position="998"/>
    </location>
</feature>
<comment type="similarity">
    <text evidence="2 8">Belongs to the glycosyl hydrolase 2 family.</text>
</comment>
<dbReference type="SUPFAM" id="SSF74650">
    <property type="entry name" value="Galactose mutarotase-like"/>
    <property type="match status" value="1"/>
</dbReference>
<dbReference type="InterPro" id="IPR032312">
    <property type="entry name" value="LacZ_4"/>
</dbReference>
<protein>
    <recommendedName>
        <fullName evidence="4 8">Beta-galactosidase</fullName>
        <ecNumber evidence="3 8">3.2.1.23</ecNumber>
    </recommendedName>
    <alternativeName>
        <fullName evidence="7 8">Lactase</fullName>
    </alternativeName>
</protein>
<accession>A0ABY0VAA4</accession>
<dbReference type="EMBL" id="LT629792">
    <property type="protein sequence ID" value="SDU02886.1"/>
    <property type="molecule type" value="Genomic_DNA"/>
</dbReference>
<dbReference type="PROSITE" id="PS00719">
    <property type="entry name" value="GLYCOSYL_HYDROL_F2_1"/>
    <property type="match status" value="1"/>
</dbReference>
<dbReference type="Gene3D" id="3.20.20.80">
    <property type="entry name" value="Glycosidases"/>
    <property type="match status" value="1"/>
</dbReference>
<proteinExistence type="inferred from homology"/>
<evidence type="ECO:0000256" key="5">
    <source>
        <dbReference type="ARBA" id="ARBA00022801"/>
    </source>
</evidence>
<dbReference type="InterPro" id="IPR014718">
    <property type="entry name" value="GH-type_carb-bd"/>
</dbReference>
<dbReference type="InterPro" id="IPR006102">
    <property type="entry name" value="Ig-like_GH2"/>
</dbReference>
<evidence type="ECO:0000313" key="11">
    <source>
        <dbReference type="Proteomes" id="UP000198976"/>
    </source>
</evidence>
<dbReference type="PROSITE" id="PS00608">
    <property type="entry name" value="GLYCOSYL_HYDROL_F2_2"/>
    <property type="match status" value="1"/>
</dbReference>
<dbReference type="InterPro" id="IPR011013">
    <property type="entry name" value="Gal_mutarotase_sf_dom"/>
</dbReference>
<sequence>MIDISAKINNPQSFAENRMPAHSDHRWFNSARSAALGNSEYEQSLNGLWKIHYAKNLAATVPGFEAVGFDCSTWDDIPVPAHIQMHGYDNPQYVNVQYPWDGQEDVDEGRAPERFNPVASYVRTFTLDRPLEEGERISVSFKGAESALVVWLNGTYIGYATDTFTPSEFDITDALVEGSNKLAVQVIKWCAASWIEDQDFYRFSGLFRDVVLYRRPAVHLEDLCVSAELTDDYSRAIVRVKPVVIGEGDLTVALDDVGELNRSDDGTYEITIEQPHLWSHEDPYLYDLTLELRDNDGQLREVIPQTVGIRRFAIEDGVMKLNGKRVIFTGVNRHEFGLDGRVMSREQTERDIIMLKQANINAIRTSHYPNNSFLYELCDRYGLMVIDEMNLESHGVWDRMLLRGEPIDHTLPGNREEWRGALLDRAASMLMRDRNHASIVIWSCGNESYGGSMIAAVADYFREHDSRVVHYEGVVHDNRYPNSTDIHSEMYTPAATVEEFLAQHRDKPMILCEFAHAMGNSFGAVDKYLDLARREELFQGGFIWDFADQAIAMRDKYNRPFFGYGGDNGEAPTDYEFCGNGIYFADHTPTPKIQEVSYLFQDFDITVERAKVTIENRCMFTNSDAFICVVSLEHEGATLAQGALDTHVEPGENATYDLPFSLPEEAGEYVINVEMRLREDTEWAERGHVIAYGQGVFAVEGAAAPATGIPAPRVVEGVRNIGVHGEHFSALFTSARGLTSYRYGMTSEGGRELLHSTVRPNFWHAPTSNENGWNMQRECAPWLIASRYARPVDEEAKVETDATSATITFRYDLLTTPGAMLTVAYRVDGNGRITVTMTTTPDAKLPSMPEYGALFELSDRLTHMRWYGEGPEECYVDRRQGARLGVYDLEVADALTPYLRPQEAGSRTGVRWAELIDEDGWGIRFEADEPMEFSALPWTPFEIENAAHPNELPAPIKTVARPALMRRGVAGDDTWGARTHPEYELPRGEKLQFTFSFCGVVNASY</sequence>
<dbReference type="Pfam" id="PF02837">
    <property type="entry name" value="Glyco_hydro_2_N"/>
    <property type="match status" value="1"/>
</dbReference>
<keyword evidence="6 8" id="KW-0326">Glycosidase</keyword>
<dbReference type="Pfam" id="PF00703">
    <property type="entry name" value="Glyco_hydro_2"/>
    <property type="match status" value="1"/>
</dbReference>
<dbReference type="InterPro" id="IPR036156">
    <property type="entry name" value="Beta-gal/glucu_dom_sf"/>
</dbReference>
<dbReference type="EC" id="3.2.1.23" evidence="3 8"/>
<dbReference type="PRINTS" id="PR00132">
    <property type="entry name" value="GLHYDRLASE2"/>
</dbReference>
<evidence type="ECO:0000313" key="10">
    <source>
        <dbReference type="EMBL" id="SDU02886.1"/>
    </source>
</evidence>
<dbReference type="InterPro" id="IPR050347">
    <property type="entry name" value="Bact_Beta-galactosidase"/>
</dbReference>
<dbReference type="Gene3D" id="2.60.40.10">
    <property type="entry name" value="Immunoglobulins"/>
    <property type="match status" value="2"/>
</dbReference>
<dbReference type="InterPro" id="IPR023230">
    <property type="entry name" value="Glyco_hydro_2_CS"/>
</dbReference>
<dbReference type="SUPFAM" id="SSF49785">
    <property type="entry name" value="Galactose-binding domain-like"/>
    <property type="match status" value="1"/>
</dbReference>
<evidence type="ECO:0000256" key="7">
    <source>
        <dbReference type="ARBA" id="ARBA00032230"/>
    </source>
</evidence>
<dbReference type="SUPFAM" id="SSF51445">
    <property type="entry name" value="(Trans)glycosidases"/>
    <property type="match status" value="1"/>
</dbReference>
<dbReference type="Pfam" id="PF02929">
    <property type="entry name" value="Bgal_small_N"/>
    <property type="match status" value="1"/>
</dbReference>
<dbReference type="InterPro" id="IPR023232">
    <property type="entry name" value="Glyco_hydro_2_AS"/>
</dbReference>